<comment type="caution">
    <text evidence="3">The sequence shown here is derived from an EMBL/GenBank/DDBJ whole genome shotgun (WGS) entry which is preliminary data.</text>
</comment>
<protein>
    <recommendedName>
        <fullName evidence="2">Barstar (barnase inhibitor) domain-containing protein</fullName>
    </recommendedName>
</protein>
<proteinExistence type="inferred from homology"/>
<accession>A0ABP5JI88</accession>
<evidence type="ECO:0000256" key="1">
    <source>
        <dbReference type="ARBA" id="ARBA00006845"/>
    </source>
</evidence>
<sequence length="144" mass="15342">MSGLAAVLAKRTPPGIYRWHGAFGISEVQHTVEHAGWRFAYVDGWHGGTKEELLAAVGEALAFPESYREGGGANFDAMADSLLDIHDDTILLWDGWGPLARTDPQAFSVALSVLGTRVNAEREGAFAVLLRGDGPEPAGVPSLD</sequence>
<organism evidence="3 4">
    <name type="scientific">Nocardioides bigeumensis</name>
    <dbReference type="NCBI Taxonomy" id="433657"/>
    <lineage>
        <taxon>Bacteria</taxon>
        <taxon>Bacillati</taxon>
        <taxon>Actinomycetota</taxon>
        <taxon>Actinomycetes</taxon>
        <taxon>Propionibacteriales</taxon>
        <taxon>Nocardioidaceae</taxon>
        <taxon>Nocardioides</taxon>
    </lineage>
</organism>
<dbReference type="InterPro" id="IPR000468">
    <property type="entry name" value="Barstar"/>
</dbReference>
<evidence type="ECO:0000259" key="2">
    <source>
        <dbReference type="Pfam" id="PF01337"/>
    </source>
</evidence>
<dbReference type="EMBL" id="BAAAQQ010000002">
    <property type="protein sequence ID" value="GAA2117264.1"/>
    <property type="molecule type" value="Genomic_DNA"/>
</dbReference>
<dbReference type="Proteomes" id="UP001500575">
    <property type="component" value="Unassembled WGS sequence"/>
</dbReference>
<dbReference type="RefSeq" id="WP_344302345.1">
    <property type="nucleotide sequence ID" value="NZ_BAAAQQ010000002.1"/>
</dbReference>
<feature type="domain" description="Barstar (barnase inhibitor)" evidence="2">
    <location>
        <begin position="37"/>
        <end position="130"/>
    </location>
</feature>
<comment type="similarity">
    <text evidence="1">Belongs to the barstar family.</text>
</comment>
<reference evidence="4" key="1">
    <citation type="journal article" date="2019" name="Int. J. Syst. Evol. Microbiol.">
        <title>The Global Catalogue of Microorganisms (GCM) 10K type strain sequencing project: providing services to taxonomists for standard genome sequencing and annotation.</title>
        <authorList>
            <consortium name="The Broad Institute Genomics Platform"/>
            <consortium name="The Broad Institute Genome Sequencing Center for Infectious Disease"/>
            <person name="Wu L."/>
            <person name="Ma J."/>
        </authorList>
    </citation>
    <scope>NUCLEOTIDE SEQUENCE [LARGE SCALE GENOMIC DNA]</scope>
    <source>
        <strain evidence="4">JCM 16021</strain>
    </source>
</reference>
<dbReference type="Gene3D" id="3.30.370.10">
    <property type="entry name" value="Barstar-like"/>
    <property type="match status" value="1"/>
</dbReference>
<dbReference type="SUPFAM" id="SSF52038">
    <property type="entry name" value="Barstar-related"/>
    <property type="match status" value="1"/>
</dbReference>
<evidence type="ECO:0000313" key="4">
    <source>
        <dbReference type="Proteomes" id="UP001500575"/>
    </source>
</evidence>
<name>A0ABP5JI88_9ACTN</name>
<keyword evidence="4" id="KW-1185">Reference proteome</keyword>
<dbReference type="InterPro" id="IPR035905">
    <property type="entry name" value="Barstar-like_sf"/>
</dbReference>
<dbReference type="Pfam" id="PF01337">
    <property type="entry name" value="Barstar"/>
    <property type="match status" value="1"/>
</dbReference>
<evidence type="ECO:0000313" key="3">
    <source>
        <dbReference type="EMBL" id="GAA2117264.1"/>
    </source>
</evidence>
<gene>
    <name evidence="3" type="ORF">GCM10009843_08070</name>
</gene>